<dbReference type="InterPro" id="IPR010982">
    <property type="entry name" value="Lambda_DNA-bd_dom_sf"/>
</dbReference>
<sequence length="118" mass="12771">MTYPLKTLQQLRPILVGFRKDAGLSQAAVAALLGITQQSYAKIEVNPSTTSVERLFTILRLLGAEIILDRHAVPTSAGQSNGIGLQDTVSPSPPVPVEKPASAKPRKMLPPNMKKENW</sequence>
<dbReference type="Proteomes" id="UP000502415">
    <property type="component" value="Chromosome"/>
</dbReference>
<dbReference type="PROSITE" id="PS50943">
    <property type="entry name" value="HTH_CROC1"/>
    <property type="match status" value="1"/>
</dbReference>
<evidence type="ECO:0000256" key="1">
    <source>
        <dbReference type="SAM" id="MobiDB-lite"/>
    </source>
</evidence>
<dbReference type="RefSeq" id="WP_170203537.1">
    <property type="nucleotide sequence ID" value="NZ_CP051685.1"/>
</dbReference>
<accession>A0A7Z2VYP9</accession>
<dbReference type="SMART" id="SM00530">
    <property type="entry name" value="HTH_XRE"/>
    <property type="match status" value="1"/>
</dbReference>
<dbReference type="Pfam" id="PF01381">
    <property type="entry name" value="HTH_3"/>
    <property type="match status" value="1"/>
</dbReference>
<reference evidence="3 4" key="1">
    <citation type="submission" date="2020-04" db="EMBL/GenBank/DDBJ databases">
        <title>Genome sequencing of novel species.</title>
        <authorList>
            <person name="Heo J."/>
            <person name="Kim S.-J."/>
            <person name="Kim J.-S."/>
            <person name="Hong S.-B."/>
            <person name="Kwon S.-W."/>
        </authorList>
    </citation>
    <scope>NUCLEOTIDE SEQUENCE [LARGE SCALE GENOMIC DNA]</scope>
    <source>
        <strain evidence="3 4">GN2-R2</strain>
    </source>
</reference>
<proteinExistence type="predicted"/>
<organism evidence="3 4">
    <name type="scientific">Massilia forsythiae</name>
    <dbReference type="NCBI Taxonomy" id="2728020"/>
    <lineage>
        <taxon>Bacteria</taxon>
        <taxon>Pseudomonadati</taxon>
        <taxon>Pseudomonadota</taxon>
        <taxon>Betaproteobacteria</taxon>
        <taxon>Burkholderiales</taxon>
        <taxon>Oxalobacteraceae</taxon>
        <taxon>Telluria group</taxon>
        <taxon>Massilia</taxon>
    </lineage>
</organism>
<feature type="domain" description="HTH cro/C1-type" evidence="2">
    <location>
        <begin position="15"/>
        <end position="68"/>
    </location>
</feature>
<feature type="region of interest" description="Disordered" evidence="1">
    <location>
        <begin position="76"/>
        <end position="118"/>
    </location>
</feature>
<dbReference type="KEGG" id="mfy:HH212_17005"/>
<name>A0A7Z2VYP9_9BURK</name>
<protein>
    <submittedName>
        <fullName evidence="3">Helix-turn-helix transcriptional regulator</fullName>
    </submittedName>
</protein>
<dbReference type="AlphaFoldDB" id="A0A7Z2VYP9"/>
<evidence type="ECO:0000259" key="2">
    <source>
        <dbReference type="PROSITE" id="PS50943"/>
    </source>
</evidence>
<dbReference type="EMBL" id="CP051685">
    <property type="protein sequence ID" value="QJE01515.1"/>
    <property type="molecule type" value="Genomic_DNA"/>
</dbReference>
<evidence type="ECO:0000313" key="4">
    <source>
        <dbReference type="Proteomes" id="UP000502415"/>
    </source>
</evidence>
<dbReference type="GO" id="GO:0003677">
    <property type="term" value="F:DNA binding"/>
    <property type="evidence" value="ECO:0007669"/>
    <property type="project" value="InterPro"/>
</dbReference>
<evidence type="ECO:0000313" key="3">
    <source>
        <dbReference type="EMBL" id="QJE01515.1"/>
    </source>
</evidence>
<keyword evidence="4" id="KW-1185">Reference proteome</keyword>
<gene>
    <name evidence="3" type="ORF">HH212_17005</name>
</gene>
<dbReference type="SUPFAM" id="SSF47413">
    <property type="entry name" value="lambda repressor-like DNA-binding domains"/>
    <property type="match status" value="1"/>
</dbReference>
<dbReference type="InterPro" id="IPR001387">
    <property type="entry name" value="Cro/C1-type_HTH"/>
</dbReference>
<dbReference type="Gene3D" id="1.10.260.40">
    <property type="entry name" value="lambda repressor-like DNA-binding domains"/>
    <property type="match status" value="1"/>
</dbReference>
<dbReference type="CDD" id="cd00093">
    <property type="entry name" value="HTH_XRE"/>
    <property type="match status" value="1"/>
</dbReference>